<evidence type="ECO:0000256" key="8">
    <source>
        <dbReference type="ARBA" id="ARBA00022989"/>
    </source>
</evidence>
<dbReference type="KEGG" id="gsn:YC6258_00537"/>
<dbReference type="InterPro" id="IPR039421">
    <property type="entry name" value="Type_1_exporter"/>
</dbReference>
<evidence type="ECO:0000256" key="10">
    <source>
        <dbReference type="SAM" id="MobiDB-lite"/>
    </source>
</evidence>
<dbReference type="GO" id="GO:0008233">
    <property type="term" value="F:peptidase activity"/>
    <property type="evidence" value="ECO:0007669"/>
    <property type="project" value="InterPro"/>
</dbReference>
<evidence type="ECO:0000256" key="7">
    <source>
        <dbReference type="ARBA" id="ARBA00022840"/>
    </source>
</evidence>
<organism evidence="15 16">
    <name type="scientific">Gynuella sunshinyii YC6258</name>
    <dbReference type="NCBI Taxonomy" id="1445510"/>
    <lineage>
        <taxon>Bacteria</taxon>
        <taxon>Pseudomonadati</taxon>
        <taxon>Pseudomonadota</taxon>
        <taxon>Gammaproteobacteria</taxon>
        <taxon>Oceanospirillales</taxon>
        <taxon>Saccharospirillaceae</taxon>
        <taxon>Gynuella</taxon>
    </lineage>
</organism>
<evidence type="ECO:0000259" key="12">
    <source>
        <dbReference type="PROSITE" id="PS50893"/>
    </source>
</evidence>
<evidence type="ECO:0000313" key="16">
    <source>
        <dbReference type="Proteomes" id="UP000032266"/>
    </source>
</evidence>
<dbReference type="Pfam" id="PF00005">
    <property type="entry name" value="ABC_tran"/>
    <property type="match status" value="1"/>
</dbReference>
<keyword evidence="4" id="KW-1003">Cell membrane</keyword>
<evidence type="ECO:0000259" key="14">
    <source>
        <dbReference type="PROSITE" id="PS50990"/>
    </source>
</evidence>
<dbReference type="InterPro" id="IPR011527">
    <property type="entry name" value="ABC1_TM_dom"/>
</dbReference>
<keyword evidence="8 11" id="KW-1133">Transmembrane helix</keyword>
<gene>
    <name evidence="15" type="ORF">YC6258_00537</name>
</gene>
<feature type="domain" description="ABC transmembrane type-1" evidence="13">
    <location>
        <begin position="155"/>
        <end position="434"/>
    </location>
</feature>
<dbReference type="GO" id="GO:0030253">
    <property type="term" value="P:protein secretion by the type I secretion system"/>
    <property type="evidence" value="ECO:0007669"/>
    <property type="project" value="InterPro"/>
</dbReference>
<comment type="similarity">
    <text evidence="2">Belongs to the ABC transporter superfamily. Protein-1 exporter (TC 3.A.1.109) family.</text>
</comment>
<dbReference type="PATRIC" id="fig|1445510.3.peg.524"/>
<evidence type="ECO:0000259" key="13">
    <source>
        <dbReference type="PROSITE" id="PS50929"/>
    </source>
</evidence>
<dbReference type="AlphaFoldDB" id="A0A0C5VDG7"/>
<dbReference type="FunFam" id="1.20.1560.10:FF:000056">
    <property type="entry name" value="Alpha-hemolysin translocation ATP-binding protein HlyB"/>
    <property type="match status" value="1"/>
</dbReference>
<dbReference type="CDD" id="cd18588">
    <property type="entry name" value="ABC_6TM_CyaB_HlyB_like"/>
    <property type="match status" value="1"/>
</dbReference>
<keyword evidence="3" id="KW-0813">Transport</keyword>
<keyword evidence="5 11" id="KW-0812">Transmembrane</keyword>
<dbReference type="InterPro" id="IPR036640">
    <property type="entry name" value="ABC1_TM_sf"/>
</dbReference>
<dbReference type="GO" id="GO:0140359">
    <property type="term" value="F:ABC-type transporter activity"/>
    <property type="evidence" value="ECO:0007669"/>
    <property type="project" value="InterPro"/>
</dbReference>
<dbReference type="STRING" id="1445510.YC6258_00537"/>
<dbReference type="HOGENOM" id="CLU_000604_95_6_6"/>
<dbReference type="SUPFAM" id="SSF52540">
    <property type="entry name" value="P-loop containing nucleoside triphosphate hydrolases"/>
    <property type="match status" value="1"/>
</dbReference>
<keyword evidence="16" id="KW-1185">Reference proteome</keyword>
<evidence type="ECO:0000313" key="15">
    <source>
        <dbReference type="EMBL" id="AJQ92587.1"/>
    </source>
</evidence>
<dbReference type="GO" id="GO:0034040">
    <property type="term" value="F:ATPase-coupled lipid transmembrane transporter activity"/>
    <property type="evidence" value="ECO:0007669"/>
    <property type="project" value="TreeGrafter"/>
</dbReference>
<dbReference type="Pfam" id="PF00664">
    <property type="entry name" value="ABC_membrane"/>
    <property type="match status" value="1"/>
</dbReference>
<feature type="transmembrane region" description="Helical" evidence="11">
    <location>
        <begin position="293"/>
        <end position="313"/>
    </location>
</feature>
<dbReference type="PROSITE" id="PS50893">
    <property type="entry name" value="ABC_TRANSPORTER_2"/>
    <property type="match status" value="1"/>
</dbReference>
<feature type="region of interest" description="Disordered" evidence="10">
    <location>
        <begin position="702"/>
        <end position="745"/>
    </location>
</feature>
<feature type="domain" description="ABC transporter" evidence="12">
    <location>
        <begin position="468"/>
        <end position="703"/>
    </location>
</feature>
<dbReference type="GO" id="GO:0006508">
    <property type="term" value="P:proteolysis"/>
    <property type="evidence" value="ECO:0007669"/>
    <property type="project" value="InterPro"/>
</dbReference>
<dbReference type="PROSITE" id="PS50990">
    <property type="entry name" value="PEPTIDASE_C39"/>
    <property type="match status" value="1"/>
</dbReference>
<dbReference type="FunFam" id="3.40.50.300:FF:000299">
    <property type="entry name" value="ABC transporter ATP-binding protein/permease"/>
    <property type="match status" value="1"/>
</dbReference>
<feature type="transmembrane region" description="Helical" evidence="11">
    <location>
        <begin position="185"/>
        <end position="206"/>
    </location>
</feature>
<feature type="domain" description="Peptidase C39" evidence="14">
    <location>
        <begin position="1"/>
        <end position="122"/>
    </location>
</feature>
<dbReference type="PROSITE" id="PS00211">
    <property type="entry name" value="ABC_TRANSPORTER_1"/>
    <property type="match status" value="1"/>
</dbReference>
<keyword evidence="9 11" id="KW-0472">Membrane</keyword>
<dbReference type="InterPro" id="IPR003439">
    <property type="entry name" value="ABC_transporter-like_ATP-bd"/>
</dbReference>
<dbReference type="Gene3D" id="3.90.70.10">
    <property type="entry name" value="Cysteine proteinases"/>
    <property type="match status" value="1"/>
</dbReference>
<dbReference type="GO" id="GO:0005886">
    <property type="term" value="C:plasma membrane"/>
    <property type="evidence" value="ECO:0007669"/>
    <property type="project" value="UniProtKB-SubCell"/>
</dbReference>
<dbReference type="InterPro" id="IPR027417">
    <property type="entry name" value="P-loop_NTPase"/>
</dbReference>
<feature type="compositionally biased region" description="Polar residues" evidence="10">
    <location>
        <begin position="702"/>
        <end position="713"/>
    </location>
</feature>
<dbReference type="NCBIfam" id="TIGR01846">
    <property type="entry name" value="type_I_sec_HlyB"/>
    <property type="match status" value="1"/>
</dbReference>
<accession>A0A0C5VDG7</accession>
<evidence type="ECO:0000256" key="6">
    <source>
        <dbReference type="ARBA" id="ARBA00022741"/>
    </source>
</evidence>
<dbReference type="PROSITE" id="PS50929">
    <property type="entry name" value="ABC_TM1F"/>
    <property type="match status" value="1"/>
</dbReference>
<sequence length="745" mass="83476">MDTGLTALITIARFHQLPAEPEQLKHQFGIPGSDFTDTEILLAAKSLTLKAKKIKLPLTQLENRILPAIAKHRDGSYFIVARVSTNESDTCSLLIQNPTNTTPESLSQETFEQCWSGELIMLTRRPGIGESGQGKFDISWFIPSLIKYRKLFTEVVVASFFLQLFALVIPLFFQVVMDKVVVHRGFMTLDVLAIGFFIIVVFEAFIGGFRNYLFSHTTNRVDVELGSRLYNHLLNLPLAYFESRQVGQNVARVRELDTIRNFITGTALTLVIDLFFVCVFLAVMWYYSPALTYIVLGAIPFYVLLSIVVAPVLRHRLNQKFKHGAANTAFLTESITGIGTVKAMAVEPQMRRKLEDHLSSYVHASFRSQNLSNISNQVAGLVNKLTTLGIIWLGAHLVINGEISIGQLIAFNMLAGRVSSPVLKLVQLWQDFQQAGISIERLGDILNTPREPGFNPNRSRLPQVQGQVIFDQVRFRYRVDAPLILQDIRLQIGAGEVVGIVGRSGSGKSTITKLIQRLYIPETGRILIDGVDLSTVDTTWLRRQIGVVLQENFLFNRSIRENIALADPSVPMEQIIEVAKMSGAHEFIVELPEGYDTLVGEQGSNLSGGQRQRLSIARALLHNPRILIFDEATSALDYESERLIQNNMKRICHGRTVFIIAHRLSTVRQCDRIIVMERGRIVEQGSHQTLLHQQGYYARLHSYQNEPPSTPATAIQGPTELHTSQPGNASFRVERRSASHKGRIG</sequence>
<feature type="transmembrane region" description="Helical" evidence="11">
    <location>
        <begin position="151"/>
        <end position="173"/>
    </location>
</feature>
<dbReference type="GO" id="GO:0005524">
    <property type="term" value="F:ATP binding"/>
    <property type="evidence" value="ECO:0007669"/>
    <property type="project" value="UniProtKB-KW"/>
</dbReference>
<feature type="transmembrane region" description="Helical" evidence="11">
    <location>
        <begin position="262"/>
        <end position="287"/>
    </location>
</feature>
<dbReference type="CDD" id="cd02417">
    <property type="entry name" value="Peptidase_C39_likeA"/>
    <property type="match status" value="1"/>
</dbReference>
<dbReference type="RefSeq" id="WP_044615616.1">
    <property type="nucleotide sequence ID" value="NZ_CP007142.1"/>
</dbReference>
<evidence type="ECO:0000256" key="2">
    <source>
        <dbReference type="ARBA" id="ARBA00006025"/>
    </source>
</evidence>
<name>A0A0C5VDG7_9GAMM</name>
<evidence type="ECO:0000256" key="1">
    <source>
        <dbReference type="ARBA" id="ARBA00004651"/>
    </source>
</evidence>
<dbReference type="InterPro" id="IPR017871">
    <property type="entry name" value="ABC_transporter-like_CS"/>
</dbReference>
<dbReference type="InterPro" id="IPR039395">
    <property type="entry name" value="Peptidase_C39-like_A"/>
</dbReference>
<evidence type="ECO:0000256" key="4">
    <source>
        <dbReference type="ARBA" id="ARBA00022475"/>
    </source>
</evidence>
<evidence type="ECO:0000256" key="9">
    <source>
        <dbReference type="ARBA" id="ARBA00023136"/>
    </source>
</evidence>
<dbReference type="GO" id="GO:0016887">
    <property type="term" value="F:ATP hydrolysis activity"/>
    <property type="evidence" value="ECO:0007669"/>
    <property type="project" value="InterPro"/>
</dbReference>
<dbReference type="OrthoDB" id="9806127at2"/>
<dbReference type="Pfam" id="PF03412">
    <property type="entry name" value="Peptidase_C39"/>
    <property type="match status" value="1"/>
</dbReference>
<dbReference type="InterPro" id="IPR010132">
    <property type="entry name" value="ATPase_T1SS_HlyB"/>
</dbReference>
<dbReference type="GO" id="GO:0030256">
    <property type="term" value="C:type I protein secretion system complex"/>
    <property type="evidence" value="ECO:0007669"/>
    <property type="project" value="InterPro"/>
</dbReference>
<dbReference type="Gene3D" id="3.40.50.300">
    <property type="entry name" value="P-loop containing nucleotide triphosphate hydrolases"/>
    <property type="match status" value="1"/>
</dbReference>
<dbReference type="PANTHER" id="PTHR24221">
    <property type="entry name" value="ATP-BINDING CASSETTE SUB-FAMILY B"/>
    <property type="match status" value="1"/>
</dbReference>
<dbReference type="SUPFAM" id="SSF90123">
    <property type="entry name" value="ABC transporter transmembrane region"/>
    <property type="match status" value="1"/>
</dbReference>
<reference evidence="15 16" key="1">
    <citation type="submission" date="2014-01" db="EMBL/GenBank/DDBJ databases">
        <title>Full genme sequencing of cellulolytic bacterium Gynuella sunshinyii YC6258T gen. nov., sp. nov.</title>
        <authorList>
            <person name="Khan H."/>
            <person name="Chung E.J."/>
            <person name="Chung Y.R."/>
        </authorList>
    </citation>
    <scope>NUCLEOTIDE SEQUENCE [LARGE SCALE GENOMIC DNA]</scope>
    <source>
        <strain evidence="15 16">YC6258</strain>
    </source>
</reference>
<dbReference type="SMART" id="SM00382">
    <property type="entry name" value="AAA"/>
    <property type="match status" value="1"/>
</dbReference>
<dbReference type="PANTHER" id="PTHR24221:SF647">
    <property type="entry name" value="BLL6336 PROTEIN"/>
    <property type="match status" value="1"/>
</dbReference>
<dbReference type="EMBL" id="CP007142">
    <property type="protein sequence ID" value="AJQ92587.1"/>
    <property type="molecule type" value="Genomic_DNA"/>
</dbReference>
<evidence type="ECO:0000256" key="3">
    <source>
        <dbReference type="ARBA" id="ARBA00022448"/>
    </source>
</evidence>
<protein>
    <submittedName>
        <fullName evidence="15">ABC-type bacteriocin/lantibiotic exporter, containing an N-terminal double-glycine peptidase domain</fullName>
    </submittedName>
</protein>
<comment type="subcellular location">
    <subcellularLocation>
        <location evidence="1">Cell membrane</location>
        <topology evidence="1">Multi-pass membrane protein</topology>
    </subcellularLocation>
</comment>
<dbReference type="InterPro" id="IPR003593">
    <property type="entry name" value="AAA+_ATPase"/>
</dbReference>
<evidence type="ECO:0000256" key="11">
    <source>
        <dbReference type="SAM" id="Phobius"/>
    </source>
</evidence>
<dbReference type="InterPro" id="IPR005074">
    <property type="entry name" value="Peptidase_C39"/>
</dbReference>
<dbReference type="Proteomes" id="UP000032266">
    <property type="component" value="Chromosome"/>
</dbReference>
<dbReference type="Gene3D" id="1.20.1560.10">
    <property type="entry name" value="ABC transporter type 1, transmembrane domain"/>
    <property type="match status" value="1"/>
</dbReference>
<proteinExistence type="inferred from homology"/>
<keyword evidence="7" id="KW-0067">ATP-binding</keyword>
<evidence type="ECO:0000256" key="5">
    <source>
        <dbReference type="ARBA" id="ARBA00022692"/>
    </source>
</evidence>
<keyword evidence="6" id="KW-0547">Nucleotide-binding</keyword>